<keyword evidence="6 7" id="KW-0472">Membrane</keyword>
<dbReference type="InterPro" id="IPR050448">
    <property type="entry name" value="OpgB/LTA_synthase_biosynth"/>
</dbReference>
<dbReference type="EMBL" id="CYYV01000016">
    <property type="protein sequence ID" value="CUO81016.1"/>
    <property type="molecule type" value="Genomic_DNA"/>
</dbReference>
<reference evidence="9 10" key="1">
    <citation type="submission" date="2015-09" db="EMBL/GenBank/DDBJ databases">
        <authorList>
            <consortium name="Pathogen Informatics"/>
        </authorList>
    </citation>
    <scope>NUCLEOTIDE SEQUENCE [LARGE SCALE GENOMIC DNA]</scope>
    <source>
        <strain evidence="9 10">2789STDY5608849</strain>
    </source>
</reference>
<dbReference type="RefSeq" id="WP_055228459.1">
    <property type="nucleotide sequence ID" value="NZ_CYYV01000016.1"/>
</dbReference>
<gene>
    <name evidence="9" type="ORF">ERS852406_02896</name>
</gene>
<feature type="transmembrane region" description="Helical" evidence="7">
    <location>
        <begin position="226"/>
        <end position="246"/>
    </location>
</feature>
<accession>A0A174I4Q8</accession>
<keyword evidence="4 7" id="KW-0812">Transmembrane</keyword>
<feature type="transmembrane region" description="Helical" evidence="7">
    <location>
        <begin position="118"/>
        <end position="138"/>
    </location>
</feature>
<evidence type="ECO:0000256" key="4">
    <source>
        <dbReference type="ARBA" id="ARBA00022692"/>
    </source>
</evidence>
<evidence type="ECO:0000313" key="10">
    <source>
        <dbReference type="Proteomes" id="UP000095706"/>
    </source>
</evidence>
<evidence type="ECO:0000256" key="1">
    <source>
        <dbReference type="ARBA" id="ARBA00004651"/>
    </source>
</evidence>
<evidence type="ECO:0000259" key="8">
    <source>
        <dbReference type="Pfam" id="PF00884"/>
    </source>
</evidence>
<feature type="transmembrane region" description="Helical" evidence="7">
    <location>
        <begin position="196"/>
        <end position="214"/>
    </location>
</feature>
<evidence type="ECO:0000256" key="5">
    <source>
        <dbReference type="ARBA" id="ARBA00022989"/>
    </source>
</evidence>
<evidence type="ECO:0000256" key="3">
    <source>
        <dbReference type="ARBA" id="ARBA00022475"/>
    </source>
</evidence>
<organism evidence="9 10">
    <name type="scientific">Fusicatenibacter saccharivorans</name>
    <dbReference type="NCBI Taxonomy" id="1150298"/>
    <lineage>
        <taxon>Bacteria</taxon>
        <taxon>Bacillati</taxon>
        <taxon>Bacillota</taxon>
        <taxon>Clostridia</taxon>
        <taxon>Lachnospirales</taxon>
        <taxon>Lachnospiraceae</taxon>
        <taxon>Fusicatenibacter</taxon>
    </lineage>
</organism>
<dbReference type="Gene3D" id="1.20.1250.20">
    <property type="entry name" value="MFS general substrate transporter like domains"/>
    <property type="match status" value="1"/>
</dbReference>
<proteinExistence type="predicted"/>
<dbReference type="InterPro" id="IPR036259">
    <property type="entry name" value="MFS_trans_sf"/>
</dbReference>
<keyword evidence="3" id="KW-1003">Cell membrane</keyword>
<dbReference type="Gene3D" id="3.40.720.10">
    <property type="entry name" value="Alkaline Phosphatase, subunit A"/>
    <property type="match status" value="1"/>
</dbReference>
<dbReference type="Pfam" id="PF00884">
    <property type="entry name" value="Sulfatase"/>
    <property type="match status" value="1"/>
</dbReference>
<dbReference type="AlphaFoldDB" id="A0A174I4Q8"/>
<comment type="pathway">
    <text evidence="2">Cell wall biogenesis; lipoteichoic acid biosynthesis.</text>
</comment>
<evidence type="ECO:0000256" key="7">
    <source>
        <dbReference type="SAM" id="Phobius"/>
    </source>
</evidence>
<feature type="transmembrane region" description="Helical" evidence="7">
    <location>
        <begin position="20"/>
        <end position="38"/>
    </location>
</feature>
<dbReference type="GO" id="GO:0016740">
    <property type="term" value="F:transferase activity"/>
    <property type="evidence" value="ECO:0007669"/>
    <property type="project" value="UniProtKB-KW"/>
</dbReference>
<dbReference type="PANTHER" id="PTHR47371">
    <property type="entry name" value="LIPOTEICHOIC ACID SYNTHASE"/>
    <property type="match status" value="1"/>
</dbReference>
<keyword evidence="5 7" id="KW-1133">Transmembrane helix</keyword>
<dbReference type="SUPFAM" id="SSF53649">
    <property type="entry name" value="Alkaline phosphatase-like"/>
    <property type="match status" value="1"/>
</dbReference>
<feature type="transmembrane region" description="Helical" evidence="7">
    <location>
        <begin position="145"/>
        <end position="163"/>
    </location>
</feature>
<feature type="transmembrane region" description="Helical" evidence="7">
    <location>
        <begin position="91"/>
        <end position="112"/>
    </location>
</feature>
<keyword evidence="9" id="KW-0808">Transferase</keyword>
<sequence length="689" mass="79838">MQKFYQRLKENQKERARCAFLVLHFGVLAVLLFLARPLLDTTAADREWSIHFLFPCLLACIILTTVVSFCRFAAEPDQKPKPRYVGWKQPILMLANAAYLFATLEFVTNSQFREMKWYYALLNIGVIFVLSILVSLFLNSIRRAMIFMNIFYFCMSLVFYYVYLFRGEAFQLIDLYSIATAADVVGGYKFEITGEIVTSFITMMLVVCLWLQSREYRFARKTRNKILLRVAAAALTLGTYLAYMNLNWNAEFGVISDLWNPAKTYRQYGTTVGFTAVAKYMRLTPPDGYSKDEVTTIADTSEKETKTEDLRKDNADSVTPVNIIAIMNESWFDYRSVGDPQTSESYMPFLDSLTENIIKGHTLTCTKGGGTAKTEYEFLTGNSCKRFPGMVPYVSYFTHSQYSLVTTLKDQGYQAIAMHPNKATNWKRSTAYRFLDFDDFISIDQFSDTAKRYRGMISDQANYEKIVETYENKEPGSPFFLFDVTMQNHSGYTNRYFQADINCNGYDSDEADQYFSLLKLSDEAISYLIRYFQQVDEPTMIIMFGDHSPKLPDAFETWIAGDAYQNLSVEDQEKFYGTPFFIWTNYSMKSESNVWISTNYLSSYALSLTGLELTPYNEYLLDLREKMPALNHLGFLASDGTWYRWNDSDAPEEDLEYERQYECLQYNELIDKKDRDDSFFTISGEKDEE</sequence>
<dbReference type="InterPro" id="IPR000917">
    <property type="entry name" value="Sulfatase_N"/>
</dbReference>
<evidence type="ECO:0000256" key="6">
    <source>
        <dbReference type="ARBA" id="ARBA00023136"/>
    </source>
</evidence>
<dbReference type="InterPro" id="IPR017850">
    <property type="entry name" value="Alkaline_phosphatase_core_sf"/>
</dbReference>
<feature type="domain" description="Sulfatase N-terminal" evidence="8">
    <location>
        <begin position="322"/>
        <end position="610"/>
    </location>
</feature>
<name>A0A174I4Q8_9FIRM</name>
<dbReference type="Proteomes" id="UP000095706">
    <property type="component" value="Unassembled WGS sequence"/>
</dbReference>
<comment type="subcellular location">
    <subcellularLocation>
        <location evidence="1">Cell membrane</location>
        <topology evidence="1">Multi-pass membrane protein</topology>
    </subcellularLocation>
</comment>
<protein>
    <submittedName>
        <fullName evidence="9">Phosphoglycerol transferase and related proteins, alkaline phosphatase superfamily</fullName>
    </submittedName>
</protein>
<dbReference type="GO" id="GO:0005886">
    <property type="term" value="C:plasma membrane"/>
    <property type="evidence" value="ECO:0007669"/>
    <property type="project" value="UniProtKB-SubCell"/>
</dbReference>
<dbReference type="PANTHER" id="PTHR47371:SF3">
    <property type="entry name" value="PHOSPHOGLYCEROL TRANSFERASE I"/>
    <property type="match status" value="1"/>
</dbReference>
<feature type="transmembrane region" description="Helical" evidence="7">
    <location>
        <begin position="50"/>
        <end position="70"/>
    </location>
</feature>
<evidence type="ECO:0000313" key="9">
    <source>
        <dbReference type="EMBL" id="CUO81016.1"/>
    </source>
</evidence>
<dbReference type="CDD" id="cd16015">
    <property type="entry name" value="LTA_synthase"/>
    <property type="match status" value="1"/>
</dbReference>
<evidence type="ECO:0000256" key="2">
    <source>
        <dbReference type="ARBA" id="ARBA00004936"/>
    </source>
</evidence>